<dbReference type="RefSeq" id="WP_045107170.1">
    <property type="nucleotide sequence ID" value="NZ_LN681225.1"/>
</dbReference>
<evidence type="ECO:0000313" key="6">
    <source>
        <dbReference type="Proteomes" id="UP000032803"/>
    </source>
</evidence>
<evidence type="ECO:0000313" key="5">
    <source>
        <dbReference type="EMBL" id="CEK12091.1"/>
    </source>
</evidence>
<dbReference type="OrthoDB" id="5293418at2"/>
<keyword evidence="6" id="KW-1185">Reference proteome</keyword>
<dbReference type="Pfam" id="PF13584">
    <property type="entry name" value="BatD"/>
    <property type="match status" value="1"/>
</dbReference>
<dbReference type="PANTHER" id="PTHR40940:SF1">
    <property type="entry name" value="PROTEIN BATD"/>
    <property type="match status" value="1"/>
</dbReference>
<dbReference type="STRING" id="449.LHA_3105"/>
<dbReference type="EMBL" id="LN681225">
    <property type="protein sequence ID" value="CEK12091.1"/>
    <property type="molecule type" value="Genomic_DNA"/>
</dbReference>
<name>A0A0A8UX47_LEGHA</name>
<feature type="signal peptide" evidence="3">
    <location>
        <begin position="1"/>
        <end position="21"/>
    </location>
</feature>
<keyword evidence="2" id="KW-0812">Transmembrane</keyword>
<organism evidence="5 6">
    <name type="scientific">Legionella hackeliae</name>
    <dbReference type="NCBI Taxonomy" id="449"/>
    <lineage>
        <taxon>Bacteria</taxon>
        <taxon>Pseudomonadati</taxon>
        <taxon>Pseudomonadota</taxon>
        <taxon>Gammaproteobacteria</taxon>
        <taxon>Legionellales</taxon>
        <taxon>Legionellaceae</taxon>
        <taxon>Legionella</taxon>
    </lineage>
</organism>
<reference evidence="6" key="1">
    <citation type="submission" date="2014-09" db="EMBL/GenBank/DDBJ databases">
        <authorList>
            <person name="Gomez-Valero L."/>
        </authorList>
    </citation>
    <scope>NUCLEOTIDE SEQUENCE [LARGE SCALE GENOMIC DNA]</scope>
    <source>
        <strain evidence="6">ATCC35250</strain>
    </source>
</reference>
<protein>
    <recommendedName>
        <fullName evidence="4">DUF7939 domain-containing protein</fullName>
    </recommendedName>
</protein>
<feature type="region of interest" description="Disordered" evidence="1">
    <location>
        <begin position="380"/>
        <end position="400"/>
    </location>
</feature>
<evidence type="ECO:0000256" key="3">
    <source>
        <dbReference type="SAM" id="SignalP"/>
    </source>
</evidence>
<dbReference type="KEGG" id="lha:LHA_3105"/>
<feature type="compositionally biased region" description="Low complexity" evidence="1">
    <location>
        <begin position="381"/>
        <end position="397"/>
    </location>
</feature>
<accession>A0A0A8UX47</accession>
<dbReference type="Proteomes" id="UP000032803">
    <property type="component" value="Chromosome I"/>
</dbReference>
<proteinExistence type="predicted"/>
<sequence>MKKILLSLILLCITKLGFATAIMQLESSKVQAGDTVRLILTLDGAESESVPDLTPLQKNFSIVGTERSMNYTVINGQAQSTGQWLILLVPKKTGVLTIPSIQVGQEKTAPTTLEVTEEALETQQTDSTQPVDVKLIGEVSEVNPYVNQQVIYTVKLYNSRRLINVEYQPPQVEDGLLIPLGSGRRYQTAENGRLYGIDEQQYAIFPQKSGPIKITPPTFSAVIYDAVPKHIKERAKAITLNVRPVPTQYVGKTWLPAKQVNLTENYDNNTLSFQQGSTLVRTVTLEATAVPAQLLPALDFGNSPDFSIYPEKPLERNSFKQSNIVGTTTVKVTYLLNKAGQITIPTLQLVWFNTSTGMEEVTTLPARTLEVIAAPNVQASPKTPQTITTTTQQQPAPLSSLTMKQEKKNEIAPPMAKSSTQMAWWIALVFALAWLLTLVLWFWQRRANRDSSYDMKHILKRLEEACLHNDASSARDALMRWAHKQWPESNLLNLSDVENKVDDLALKEQIKELAQALYYKSSKSVWQGDLLWGAIISFKRSKNAMSKDNSLPPLHKL</sequence>
<evidence type="ECO:0000256" key="2">
    <source>
        <dbReference type="SAM" id="Phobius"/>
    </source>
</evidence>
<feature type="chain" id="PRO_5009754394" description="DUF7939 domain-containing protein" evidence="3">
    <location>
        <begin position="22"/>
        <end position="557"/>
    </location>
</feature>
<keyword evidence="2" id="KW-0472">Membrane</keyword>
<dbReference type="InterPro" id="IPR025738">
    <property type="entry name" value="BatD"/>
</dbReference>
<evidence type="ECO:0000259" key="4">
    <source>
        <dbReference type="Pfam" id="PF25607"/>
    </source>
</evidence>
<dbReference type="Pfam" id="PF25607">
    <property type="entry name" value="DUF7939"/>
    <property type="match status" value="1"/>
</dbReference>
<feature type="domain" description="DUF7939" evidence="4">
    <location>
        <begin position="456"/>
        <end position="541"/>
    </location>
</feature>
<keyword evidence="3" id="KW-0732">Signal</keyword>
<dbReference type="PATRIC" id="fig|449.7.peg.1637"/>
<dbReference type="PANTHER" id="PTHR40940">
    <property type="entry name" value="PROTEIN BATD-RELATED"/>
    <property type="match status" value="1"/>
</dbReference>
<dbReference type="HOGENOM" id="CLU_031701_1_0_6"/>
<dbReference type="AlphaFoldDB" id="A0A0A8UX47"/>
<evidence type="ECO:0000256" key="1">
    <source>
        <dbReference type="SAM" id="MobiDB-lite"/>
    </source>
</evidence>
<dbReference type="InterPro" id="IPR057699">
    <property type="entry name" value="DUF7939"/>
</dbReference>
<keyword evidence="2" id="KW-1133">Transmembrane helix</keyword>
<gene>
    <name evidence="5" type="ORF">LHA_3105</name>
</gene>
<feature type="transmembrane region" description="Helical" evidence="2">
    <location>
        <begin position="422"/>
        <end position="443"/>
    </location>
</feature>